<keyword evidence="2" id="KW-1185">Reference proteome</keyword>
<dbReference type="Proteomes" id="UP000778970">
    <property type="component" value="Unassembled WGS sequence"/>
</dbReference>
<dbReference type="RefSeq" id="WP_156092465.1">
    <property type="nucleotide sequence ID" value="NZ_NRRE01000020.1"/>
</dbReference>
<reference evidence="1" key="2">
    <citation type="journal article" date="2020" name="Microorganisms">
        <title>Osmotic Adaptation and Compatible Solute Biosynthesis of Phototrophic Bacteria as Revealed from Genome Analyses.</title>
        <authorList>
            <person name="Imhoff J.F."/>
            <person name="Rahn T."/>
            <person name="Kunzel S."/>
            <person name="Keller A."/>
            <person name="Neulinger S.C."/>
        </authorList>
    </citation>
    <scope>NUCLEOTIDE SEQUENCE</scope>
    <source>
        <strain evidence="1">DSM 9154</strain>
    </source>
</reference>
<name>A0A934UZX3_9PROT</name>
<evidence type="ECO:0000313" key="1">
    <source>
        <dbReference type="EMBL" id="MBK1696971.1"/>
    </source>
</evidence>
<sequence>MVERTQASITSDERALLRALLYGQTIHQIARKRAQAEPQVLSDLRCLLARLHATPEASYESSSPAMPRP</sequence>
<organism evidence="1 2">
    <name type="scientific">Rhodovibrio salinarum</name>
    <dbReference type="NCBI Taxonomy" id="1087"/>
    <lineage>
        <taxon>Bacteria</taxon>
        <taxon>Pseudomonadati</taxon>
        <taxon>Pseudomonadota</taxon>
        <taxon>Alphaproteobacteria</taxon>
        <taxon>Rhodospirillales</taxon>
        <taxon>Rhodovibrionaceae</taxon>
        <taxon>Rhodovibrio</taxon>
    </lineage>
</organism>
<reference evidence="1" key="1">
    <citation type="submission" date="2017-08" db="EMBL/GenBank/DDBJ databases">
        <authorList>
            <person name="Imhoff J.F."/>
            <person name="Rahn T."/>
            <person name="Kuenzel S."/>
            <person name="Neulinger S.C."/>
        </authorList>
    </citation>
    <scope>NUCLEOTIDE SEQUENCE</scope>
    <source>
        <strain evidence="1">DSM 9154</strain>
    </source>
</reference>
<comment type="caution">
    <text evidence="1">The sequence shown here is derived from an EMBL/GenBank/DDBJ whole genome shotgun (WGS) entry which is preliminary data.</text>
</comment>
<gene>
    <name evidence="1" type="ORF">CKO21_06900</name>
</gene>
<dbReference type="EMBL" id="NRRE01000020">
    <property type="protein sequence ID" value="MBK1696971.1"/>
    <property type="molecule type" value="Genomic_DNA"/>
</dbReference>
<proteinExistence type="predicted"/>
<accession>A0A934UZX3</accession>
<evidence type="ECO:0000313" key="2">
    <source>
        <dbReference type="Proteomes" id="UP000778970"/>
    </source>
</evidence>
<protein>
    <submittedName>
        <fullName evidence="1">Uncharacterized protein</fullName>
    </submittedName>
</protein>
<dbReference type="AlphaFoldDB" id="A0A934UZX3"/>